<dbReference type="SUPFAM" id="SSF53213">
    <property type="entry name" value="LigB-like"/>
    <property type="match status" value="1"/>
</dbReference>
<organism evidence="2 3">
    <name type="scientific">Micromonospora craniellae</name>
    <dbReference type="NCBI Taxonomy" id="2294034"/>
    <lineage>
        <taxon>Bacteria</taxon>
        <taxon>Bacillati</taxon>
        <taxon>Actinomycetota</taxon>
        <taxon>Actinomycetes</taxon>
        <taxon>Micromonosporales</taxon>
        <taxon>Micromonosporaceae</taxon>
        <taxon>Micromonospora</taxon>
    </lineage>
</organism>
<reference evidence="2 3" key="1">
    <citation type="submission" date="2018-08" db="EMBL/GenBank/DDBJ databases">
        <title>Verrucosispora craniellae sp. nov., isolated from a marine sponge in the South China Sea.</title>
        <authorList>
            <person name="Li L."/>
            <person name="Lin H.W."/>
        </authorList>
    </citation>
    <scope>NUCLEOTIDE SEQUENCE [LARGE SCALE GENOMIC DNA]</scope>
    <source>
        <strain evidence="2 3">LHW63014</strain>
    </source>
</reference>
<protein>
    <submittedName>
        <fullName evidence="2">Catechol 1,2-dioxygenase</fullName>
    </submittedName>
</protein>
<dbReference type="AlphaFoldDB" id="A0A372FYG3"/>
<dbReference type="RefSeq" id="WP_117228543.1">
    <property type="nucleotide sequence ID" value="NZ_CP061725.1"/>
</dbReference>
<dbReference type="CDD" id="cd07359">
    <property type="entry name" value="PCA_45_Doxase_B_like"/>
    <property type="match status" value="1"/>
</dbReference>
<proteinExistence type="predicted"/>
<dbReference type="Pfam" id="PF02900">
    <property type="entry name" value="LigB"/>
    <property type="match status" value="1"/>
</dbReference>
<keyword evidence="2" id="KW-0223">Dioxygenase</keyword>
<dbReference type="GO" id="GO:0008198">
    <property type="term" value="F:ferrous iron binding"/>
    <property type="evidence" value="ECO:0007669"/>
    <property type="project" value="InterPro"/>
</dbReference>
<name>A0A372FYG3_9ACTN</name>
<dbReference type="Proteomes" id="UP000262621">
    <property type="component" value="Unassembled WGS sequence"/>
</dbReference>
<gene>
    <name evidence="2" type="ORF">D0Q02_14690</name>
</gene>
<keyword evidence="3" id="KW-1185">Reference proteome</keyword>
<dbReference type="Gene3D" id="3.40.830.10">
    <property type="entry name" value="LigB-like"/>
    <property type="match status" value="1"/>
</dbReference>
<keyword evidence="2" id="KW-0560">Oxidoreductase</keyword>
<dbReference type="EMBL" id="QVFU01000013">
    <property type="protein sequence ID" value="RFS45851.1"/>
    <property type="molecule type" value="Genomic_DNA"/>
</dbReference>
<comment type="caution">
    <text evidence="2">The sequence shown here is derived from an EMBL/GenBank/DDBJ whole genome shotgun (WGS) entry which is preliminary data.</text>
</comment>
<dbReference type="OrthoDB" id="8673673at2"/>
<sequence>MAHLVGGVAASHSTLMNTDFDRVVDRTSAQAFRDALGKGRSFLTELKPDAIIYIGSNHFRGFFLDLLPAFSIGVGKVAGSGESGTPKGQLPTDQTLARHLLEGLTARDIDMAFSIDMTIDHGITHAVQHLSPSPEIPVVPIVINIFAPPLPSITRSAALGRAIGEVVRALPGDQRVAVVGSGGLSHTLPWPDWRHPATEQDRFLVEAWLNGRSDWQRYEAQRRELIRSADAVINPEFDARFLSAIAEMEASELAATFVDLDAEAGNGGAELRNWIATRTAVGPADVDVIGYWPIAEWLTGMGVVTFASRSS</sequence>
<feature type="domain" description="Extradiol ring-cleavage dioxygenase class III enzyme subunit B" evidence="1">
    <location>
        <begin position="11"/>
        <end position="283"/>
    </location>
</feature>
<evidence type="ECO:0000259" key="1">
    <source>
        <dbReference type="Pfam" id="PF02900"/>
    </source>
</evidence>
<evidence type="ECO:0000313" key="2">
    <source>
        <dbReference type="EMBL" id="RFS45851.1"/>
    </source>
</evidence>
<accession>A0A372FYG3</accession>
<dbReference type="GO" id="GO:0016702">
    <property type="term" value="F:oxidoreductase activity, acting on single donors with incorporation of molecular oxygen, incorporation of two atoms of oxygen"/>
    <property type="evidence" value="ECO:0007669"/>
    <property type="project" value="UniProtKB-ARBA"/>
</dbReference>
<evidence type="ECO:0000313" key="3">
    <source>
        <dbReference type="Proteomes" id="UP000262621"/>
    </source>
</evidence>
<dbReference type="InterPro" id="IPR004183">
    <property type="entry name" value="Xdiol_dOase_suB"/>
</dbReference>